<accession>A0ABN3AG91</accession>
<sequence>MRSSLGQRALDVFIDDVALSVGGIDDDSWSLACVVRDVGQRTPVPTTGAVQLAGRLTAAVG</sequence>
<reference evidence="1 2" key="1">
    <citation type="journal article" date="2019" name="Int. J. Syst. Evol. Microbiol.">
        <title>The Global Catalogue of Microorganisms (GCM) 10K type strain sequencing project: providing services to taxonomists for standard genome sequencing and annotation.</title>
        <authorList>
            <consortium name="The Broad Institute Genomics Platform"/>
            <consortium name="The Broad Institute Genome Sequencing Center for Infectious Disease"/>
            <person name="Wu L."/>
            <person name="Ma J."/>
        </authorList>
    </citation>
    <scope>NUCLEOTIDE SEQUENCE [LARGE SCALE GENOMIC DNA]</scope>
    <source>
        <strain evidence="1 2">JCM 13850</strain>
    </source>
</reference>
<gene>
    <name evidence="1" type="ORF">GCM10009727_87060</name>
</gene>
<proteinExistence type="predicted"/>
<dbReference type="RefSeq" id="WP_344282391.1">
    <property type="nucleotide sequence ID" value="NZ_BAAAMR010000141.1"/>
</dbReference>
<evidence type="ECO:0000313" key="2">
    <source>
        <dbReference type="Proteomes" id="UP001501020"/>
    </source>
</evidence>
<keyword evidence="2" id="KW-1185">Reference proteome</keyword>
<organism evidence="1 2">
    <name type="scientific">Actinomadura napierensis</name>
    <dbReference type="NCBI Taxonomy" id="267854"/>
    <lineage>
        <taxon>Bacteria</taxon>
        <taxon>Bacillati</taxon>
        <taxon>Actinomycetota</taxon>
        <taxon>Actinomycetes</taxon>
        <taxon>Streptosporangiales</taxon>
        <taxon>Thermomonosporaceae</taxon>
        <taxon>Actinomadura</taxon>
    </lineage>
</organism>
<dbReference type="EMBL" id="BAAAMR010000141">
    <property type="protein sequence ID" value="GAA2166967.1"/>
    <property type="molecule type" value="Genomic_DNA"/>
</dbReference>
<comment type="caution">
    <text evidence="1">The sequence shown here is derived from an EMBL/GenBank/DDBJ whole genome shotgun (WGS) entry which is preliminary data.</text>
</comment>
<protein>
    <submittedName>
        <fullName evidence="1">Uncharacterized protein</fullName>
    </submittedName>
</protein>
<name>A0ABN3AG91_9ACTN</name>
<evidence type="ECO:0000313" key="1">
    <source>
        <dbReference type="EMBL" id="GAA2166967.1"/>
    </source>
</evidence>
<dbReference type="Proteomes" id="UP001501020">
    <property type="component" value="Unassembled WGS sequence"/>
</dbReference>